<protein>
    <submittedName>
        <fullName evidence="1">Uncharacterized protein</fullName>
    </submittedName>
</protein>
<dbReference type="Proteomes" id="UP000746747">
    <property type="component" value="Unassembled WGS sequence"/>
</dbReference>
<sequence>MLTGITLLHLADVTNCSLHFRYRAVYLNVDDHFQDLFTLIRMKWKPEIQLLHLTYGHMEQHSSSLDDCLPDHKMHCCPEGSASGHRNCRHANNRLLQIKDRPISEDWQWVIQQMSRQKGLDSDSPCHGLGYLSTFSIQIDDLSTDQSYRAHLYGTGNISFHPSFTRCTVMTNAVVCSVTIPFRSRHRHEVGQVRLIFTGTFAVCSYHVDRSPLFAFTSLLITDMSVKRTVLMLICKERALPIVNSA</sequence>
<gene>
    <name evidence="1" type="ORF">CJOHNSTONI_LOCUS5094</name>
</gene>
<dbReference type="AlphaFoldDB" id="A0A8J2M455"/>
<evidence type="ECO:0000313" key="1">
    <source>
        <dbReference type="EMBL" id="CAG9535010.1"/>
    </source>
</evidence>
<reference evidence="1" key="1">
    <citation type="submission" date="2021-09" db="EMBL/GenBank/DDBJ databases">
        <authorList>
            <consortium name="Pathogen Informatics"/>
        </authorList>
    </citation>
    <scope>NUCLEOTIDE SEQUENCE</scope>
</reference>
<accession>A0A8J2M455</accession>
<evidence type="ECO:0000313" key="2">
    <source>
        <dbReference type="Proteomes" id="UP000746747"/>
    </source>
</evidence>
<organism evidence="1 2">
    <name type="scientific">Cercopithifilaria johnstoni</name>
    <dbReference type="NCBI Taxonomy" id="2874296"/>
    <lineage>
        <taxon>Eukaryota</taxon>
        <taxon>Metazoa</taxon>
        <taxon>Ecdysozoa</taxon>
        <taxon>Nematoda</taxon>
        <taxon>Chromadorea</taxon>
        <taxon>Rhabditida</taxon>
        <taxon>Spirurina</taxon>
        <taxon>Spiruromorpha</taxon>
        <taxon>Filarioidea</taxon>
        <taxon>Onchocercidae</taxon>
        <taxon>Cercopithifilaria</taxon>
    </lineage>
</organism>
<name>A0A8J2M455_9BILA</name>
<keyword evidence="2" id="KW-1185">Reference proteome</keyword>
<proteinExistence type="predicted"/>
<dbReference type="EMBL" id="CAKAEH010001347">
    <property type="protein sequence ID" value="CAG9535010.1"/>
    <property type="molecule type" value="Genomic_DNA"/>
</dbReference>
<comment type="caution">
    <text evidence="1">The sequence shown here is derived from an EMBL/GenBank/DDBJ whole genome shotgun (WGS) entry which is preliminary data.</text>
</comment>